<reference evidence="2 3" key="1">
    <citation type="submission" date="2020-08" db="EMBL/GenBank/DDBJ databases">
        <title>Genomic Encyclopedia of Type Strains, Phase IV (KMG-IV): sequencing the most valuable type-strain genomes for metagenomic binning, comparative biology and taxonomic classification.</title>
        <authorList>
            <person name="Goeker M."/>
        </authorList>
    </citation>
    <scope>NUCLEOTIDE SEQUENCE [LARGE SCALE GENOMIC DNA]</scope>
    <source>
        <strain evidence="2 3">DSM 25620</strain>
    </source>
</reference>
<dbReference type="Proteomes" id="UP000531231">
    <property type="component" value="Unassembled WGS sequence"/>
</dbReference>
<name>A0A7W8AI94_9HYPH</name>
<evidence type="ECO:0000313" key="2">
    <source>
        <dbReference type="EMBL" id="MBB5090892.1"/>
    </source>
</evidence>
<evidence type="ECO:0000313" key="3">
    <source>
        <dbReference type="Proteomes" id="UP000531231"/>
    </source>
</evidence>
<comment type="caution">
    <text evidence="2">The sequence shown here is derived from an EMBL/GenBank/DDBJ whole genome shotgun (WGS) entry which is preliminary data.</text>
</comment>
<dbReference type="InterPro" id="IPR024976">
    <property type="entry name" value="DUF3885"/>
</dbReference>
<dbReference type="Pfam" id="PF13021">
    <property type="entry name" value="DUF3885"/>
    <property type="match status" value="1"/>
</dbReference>
<evidence type="ECO:0000259" key="1">
    <source>
        <dbReference type="Pfam" id="PF13021"/>
    </source>
</evidence>
<gene>
    <name evidence="2" type="ORF">HNQ68_001416</name>
</gene>
<protein>
    <recommendedName>
        <fullName evidence="1">DUF3885 domain-containing protein</fullName>
    </recommendedName>
</protein>
<dbReference type="RefSeq" id="WP_151159206.1">
    <property type="nucleotide sequence ID" value="NZ_JACHIL010000002.1"/>
</dbReference>
<dbReference type="AlphaFoldDB" id="A0A7W8AI94"/>
<organism evidence="2 3">
    <name type="scientific">Pseudochrobactrum saccharolyticum</name>
    <dbReference type="NCBI Taxonomy" id="354352"/>
    <lineage>
        <taxon>Bacteria</taxon>
        <taxon>Pseudomonadati</taxon>
        <taxon>Pseudomonadota</taxon>
        <taxon>Alphaproteobacteria</taxon>
        <taxon>Hyphomicrobiales</taxon>
        <taxon>Brucellaceae</taxon>
        <taxon>Pseudochrobactrum</taxon>
    </lineage>
</organism>
<proteinExistence type="predicted"/>
<accession>A0A7W8AI94</accession>
<sequence>MRSTPFSQFWNSIYSGSLPLMYLLREEKRQQWVRFYALPEGKRYPSNVAEQQEVLERFNSIAAAIFNENEPLWLVSDTDTEKSATSKTLSFLRMGFKSSGIKTYFDNDGDKCKSRFLYKLDHWKSGAFDELFSLILHGKISGILFVNQKAQLFYVYDGGMDVILPDSLQLNHLKERFEQWRSPLLSGL</sequence>
<feature type="domain" description="DUF3885" evidence="1">
    <location>
        <begin position="22"/>
        <end position="182"/>
    </location>
</feature>
<keyword evidence="3" id="KW-1185">Reference proteome</keyword>
<dbReference type="EMBL" id="JACHIL010000002">
    <property type="protein sequence ID" value="MBB5090892.1"/>
    <property type="molecule type" value="Genomic_DNA"/>
</dbReference>